<dbReference type="RefSeq" id="WP_222873575.1">
    <property type="nucleotide sequence ID" value="NZ_CP039704.1"/>
</dbReference>
<evidence type="ECO:0000313" key="3">
    <source>
        <dbReference type="Proteomes" id="UP000298714"/>
    </source>
</evidence>
<dbReference type="EMBL" id="CP039704">
    <property type="protein sequence ID" value="QCI78806.1"/>
    <property type="molecule type" value="Genomic_DNA"/>
</dbReference>
<dbReference type="Pfam" id="PF20109">
    <property type="entry name" value="Trans_reg_dom"/>
    <property type="match status" value="1"/>
</dbReference>
<dbReference type="InterPro" id="IPR045465">
    <property type="entry name" value="Trans_reg_dom"/>
</dbReference>
<dbReference type="AlphaFoldDB" id="A0A4D7CB19"/>
<protein>
    <recommendedName>
        <fullName evidence="1">Transcriptional regulator-like domain-containing protein</fullName>
    </recommendedName>
</protein>
<proteinExistence type="predicted"/>
<accession>A0A4D7CB19</accession>
<dbReference type="Proteomes" id="UP000298714">
    <property type="component" value="Chromosome"/>
</dbReference>
<reference evidence="3" key="1">
    <citation type="submission" date="2019-04" db="EMBL/GenBank/DDBJ databases">
        <title>Complete genome sequence of Sphingomonas sp. W1-2-3.</title>
        <authorList>
            <person name="Im W.T."/>
        </authorList>
    </citation>
    <scope>NUCLEOTIDE SEQUENCE [LARGE SCALE GENOMIC DNA]</scope>
    <source>
        <strain evidence="3">W1-2-3</strain>
    </source>
</reference>
<dbReference type="KEGG" id="hgn:E6W36_01835"/>
<keyword evidence="3" id="KW-1185">Reference proteome</keyword>
<feature type="domain" description="Transcriptional regulator-like" evidence="1">
    <location>
        <begin position="8"/>
        <end position="65"/>
    </location>
</feature>
<sequence>MTAPHGPDWRNGDDYARLRGIDRAGLMWEWLRRVPGYVAWYTRASTATRGVLPTIDDPAQWGFTFAECPDLAAPEARIIWRADLDPGTLHVVALPTDADDPDGVDPNMLAPWLTVAADAQGSSMRCCRTAGIISASTSMRAR</sequence>
<organism evidence="2 3">
    <name type="scientific">Hankyongella ginsenosidimutans</name>
    <dbReference type="NCBI Taxonomy" id="1763828"/>
    <lineage>
        <taxon>Bacteria</taxon>
        <taxon>Pseudomonadati</taxon>
        <taxon>Pseudomonadota</taxon>
        <taxon>Alphaproteobacteria</taxon>
        <taxon>Sphingomonadales</taxon>
        <taxon>Sphingomonadaceae</taxon>
        <taxon>Hankyongella</taxon>
    </lineage>
</organism>
<gene>
    <name evidence="2" type="ORF">E6W36_01835</name>
</gene>
<evidence type="ECO:0000259" key="1">
    <source>
        <dbReference type="Pfam" id="PF20109"/>
    </source>
</evidence>
<evidence type="ECO:0000313" key="2">
    <source>
        <dbReference type="EMBL" id="QCI78806.1"/>
    </source>
</evidence>
<name>A0A4D7CB19_9SPHN</name>